<evidence type="ECO:0000256" key="3">
    <source>
        <dbReference type="SAM" id="MobiDB-lite"/>
    </source>
</evidence>
<feature type="region of interest" description="Disordered" evidence="3">
    <location>
        <begin position="271"/>
        <end position="293"/>
    </location>
</feature>
<dbReference type="InterPro" id="IPR036663">
    <property type="entry name" value="Fumarylacetoacetase_C_sf"/>
</dbReference>
<dbReference type="Gene3D" id="3.90.850.10">
    <property type="entry name" value="Fumarylacetoacetase-like, C-terminal domain"/>
    <property type="match status" value="1"/>
</dbReference>
<evidence type="ECO:0000313" key="6">
    <source>
        <dbReference type="Proteomes" id="UP000011657"/>
    </source>
</evidence>
<comment type="similarity">
    <text evidence="1">Belongs to the FAH family.</text>
</comment>
<keyword evidence="5" id="KW-0378">Hydrolase</keyword>
<keyword evidence="2" id="KW-0479">Metal-binding</keyword>
<dbReference type="SUPFAM" id="SSF56529">
    <property type="entry name" value="FAH"/>
    <property type="match status" value="1"/>
</dbReference>
<dbReference type="PANTHER" id="PTHR42796">
    <property type="entry name" value="FUMARYLACETOACETATE HYDROLASE DOMAIN-CONTAINING PROTEIN 2A-RELATED"/>
    <property type="match status" value="1"/>
</dbReference>
<evidence type="ECO:0000313" key="5">
    <source>
        <dbReference type="EMBL" id="ELZ18773.1"/>
    </source>
</evidence>
<proteinExistence type="inferred from homology"/>
<reference evidence="5 6" key="1">
    <citation type="journal article" date="2014" name="PLoS Genet.">
        <title>Phylogenetically driven sequencing of extremely halophilic archaea reveals strategies for static and dynamic osmo-response.</title>
        <authorList>
            <person name="Becker E.A."/>
            <person name="Seitzer P.M."/>
            <person name="Tritt A."/>
            <person name="Larsen D."/>
            <person name="Krusor M."/>
            <person name="Yao A.I."/>
            <person name="Wu D."/>
            <person name="Madern D."/>
            <person name="Eisen J.A."/>
            <person name="Darling A.E."/>
            <person name="Facciotti M.T."/>
        </authorList>
    </citation>
    <scope>NUCLEOTIDE SEQUENCE [LARGE SCALE GENOMIC DNA]</scope>
    <source>
        <strain evidence="5 6">JCM 13891</strain>
    </source>
</reference>
<accession>M0C816</accession>
<name>M0C816_9EURY</name>
<dbReference type="AlphaFoldDB" id="M0C816"/>
<gene>
    <name evidence="5" type="ORF">C477_09679</name>
</gene>
<evidence type="ECO:0000259" key="4">
    <source>
        <dbReference type="Pfam" id="PF01557"/>
    </source>
</evidence>
<dbReference type="PATRIC" id="fig|1227488.3.peg.1909"/>
<evidence type="ECO:0000256" key="1">
    <source>
        <dbReference type="ARBA" id="ARBA00010211"/>
    </source>
</evidence>
<dbReference type="GO" id="GO:0044281">
    <property type="term" value="P:small molecule metabolic process"/>
    <property type="evidence" value="ECO:0007669"/>
    <property type="project" value="UniProtKB-ARBA"/>
</dbReference>
<dbReference type="STRING" id="1227488.C477_09679"/>
<evidence type="ECO:0000256" key="2">
    <source>
        <dbReference type="ARBA" id="ARBA00022723"/>
    </source>
</evidence>
<sequence length="293" mass="31121">MSGNFLESGSCESTRESLVRFRTADDGIDTTTLPEPRRAVMKRARIATDDGPVAGRYEDGVLHTDGGAYDVGVDPDFLPPCNPSALYRIDGSLATTDEQPAHEHIDALDFVAESAASLVGHRASVPAPDVAGRLVAVGELAAVIDERCRNVSEDEVPEVVRGHAIRNDVAAVDPSGRPIRNVGGGSVALGPWIETAVDPTGIDVRFDVTGERRREATVESMPFDPVEIVSSLSRRVTLRPGDVVSLGSPAVPGAVEAGDAVETTYEGVGTLRNTVSDSSEPERRELERESLRA</sequence>
<dbReference type="Pfam" id="PF01557">
    <property type="entry name" value="FAA_hydrolase"/>
    <property type="match status" value="1"/>
</dbReference>
<dbReference type="PANTHER" id="PTHR42796:SF4">
    <property type="entry name" value="FUMARYLACETOACETATE HYDROLASE DOMAIN-CONTAINING PROTEIN 2A"/>
    <property type="match status" value="1"/>
</dbReference>
<organism evidence="5 6">
    <name type="scientific">Haloterrigena salina JCM 13891</name>
    <dbReference type="NCBI Taxonomy" id="1227488"/>
    <lineage>
        <taxon>Archaea</taxon>
        <taxon>Methanobacteriati</taxon>
        <taxon>Methanobacteriota</taxon>
        <taxon>Stenosarchaea group</taxon>
        <taxon>Halobacteria</taxon>
        <taxon>Halobacteriales</taxon>
        <taxon>Natrialbaceae</taxon>
        <taxon>Haloterrigena</taxon>
    </lineage>
</organism>
<dbReference type="GO" id="GO:0016787">
    <property type="term" value="F:hydrolase activity"/>
    <property type="evidence" value="ECO:0007669"/>
    <property type="project" value="UniProtKB-KW"/>
</dbReference>
<dbReference type="eggNOG" id="arCOG00235">
    <property type="taxonomic scope" value="Archaea"/>
</dbReference>
<dbReference type="InterPro" id="IPR051121">
    <property type="entry name" value="FAH"/>
</dbReference>
<dbReference type="Proteomes" id="UP000011657">
    <property type="component" value="Unassembled WGS sequence"/>
</dbReference>
<feature type="domain" description="Fumarylacetoacetase-like C-terminal" evidence="4">
    <location>
        <begin position="97"/>
        <end position="275"/>
    </location>
</feature>
<comment type="caution">
    <text evidence="5">The sequence shown here is derived from an EMBL/GenBank/DDBJ whole genome shotgun (WGS) entry which is preliminary data.</text>
</comment>
<dbReference type="GO" id="GO:0046872">
    <property type="term" value="F:metal ion binding"/>
    <property type="evidence" value="ECO:0007669"/>
    <property type="project" value="UniProtKB-KW"/>
</dbReference>
<feature type="compositionally biased region" description="Basic and acidic residues" evidence="3">
    <location>
        <begin position="280"/>
        <end position="293"/>
    </location>
</feature>
<dbReference type="InterPro" id="IPR011234">
    <property type="entry name" value="Fumarylacetoacetase-like_C"/>
</dbReference>
<keyword evidence="6" id="KW-1185">Reference proteome</keyword>
<protein>
    <submittedName>
        <fullName evidence="5">Fumarylacetoacetate hydrolase</fullName>
    </submittedName>
</protein>
<dbReference type="EMBL" id="AOIS01000034">
    <property type="protein sequence ID" value="ELZ18773.1"/>
    <property type="molecule type" value="Genomic_DNA"/>
</dbReference>